<dbReference type="SMART" id="SM01252">
    <property type="entry name" value="KilA-N"/>
    <property type="match status" value="1"/>
</dbReference>
<name>A0A1Y4V3E8_9BACE</name>
<dbReference type="PROSITE" id="PS51301">
    <property type="entry name" value="KILA_N"/>
    <property type="match status" value="1"/>
</dbReference>
<dbReference type="InterPro" id="IPR017880">
    <property type="entry name" value="KilA_N"/>
</dbReference>
<evidence type="ECO:0000313" key="2">
    <source>
        <dbReference type="EMBL" id="OUQ64599.1"/>
    </source>
</evidence>
<gene>
    <name evidence="2" type="ORF">B5E52_16830</name>
</gene>
<evidence type="ECO:0000259" key="1">
    <source>
        <dbReference type="PROSITE" id="PS51301"/>
    </source>
</evidence>
<dbReference type="RefSeq" id="WP_087318671.1">
    <property type="nucleotide sequence ID" value="NZ_NFLW01000036.1"/>
</dbReference>
<organism evidence="2 3">
    <name type="scientific">Bacteroides xylanisolvens</name>
    <dbReference type="NCBI Taxonomy" id="371601"/>
    <lineage>
        <taxon>Bacteria</taxon>
        <taxon>Pseudomonadati</taxon>
        <taxon>Bacteroidota</taxon>
        <taxon>Bacteroidia</taxon>
        <taxon>Bacteroidales</taxon>
        <taxon>Bacteroidaceae</taxon>
        <taxon>Bacteroides</taxon>
    </lineage>
</organism>
<dbReference type="InterPro" id="IPR018004">
    <property type="entry name" value="KilA/APSES_HTH"/>
</dbReference>
<dbReference type="Pfam" id="PF04383">
    <property type="entry name" value="KilA-N"/>
    <property type="match status" value="1"/>
</dbReference>
<dbReference type="AlphaFoldDB" id="A0A1Y4V3E8"/>
<feature type="domain" description="KilA-N" evidence="1">
    <location>
        <begin position="4"/>
        <end position="109"/>
    </location>
</feature>
<evidence type="ECO:0000313" key="3">
    <source>
        <dbReference type="Proteomes" id="UP000196036"/>
    </source>
</evidence>
<accession>A0A1Y4V3E8</accession>
<reference evidence="3" key="1">
    <citation type="submission" date="2017-04" db="EMBL/GenBank/DDBJ databases">
        <title>Function of individual gut microbiota members based on whole genome sequencing of pure cultures obtained from chicken caecum.</title>
        <authorList>
            <person name="Medvecky M."/>
            <person name="Cejkova D."/>
            <person name="Polansky O."/>
            <person name="Karasova D."/>
            <person name="Kubasova T."/>
            <person name="Cizek A."/>
            <person name="Rychlik I."/>
        </authorList>
    </citation>
    <scope>NUCLEOTIDE SEQUENCE [LARGE SCALE GENOMIC DNA]</scope>
    <source>
        <strain evidence="3">An109</strain>
    </source>
</reference>
<proteinExistence type="predicted"/>
<dbReference type="Proteomes" id="UP000196036">
    <property type="component" value="Unassembled WGS sequence"/>
</dbReference>
<protein>
    <recommendedName>
        <fullName evidence="1">KilA-N domain-containing protein</fullName>
    </recommendedName>
</protein>
<comment type="caution">
    <text evidence="2">The sequence shown here is derived from an EMBL/GenBank/DDBJ whole genome shotgun (WGS) entry which is preliminary data.</text>
</comment>
<dbReference type="EMBL" id="NFLW01000036">
    <property type="protein sequence ID" value="OUQ64599.1"/>
    <property type="molecule type" value="Genomic_DNA"/>
</dbReference>
<sequence>MKKKAEIKKYDANILENIGRDGDLLSLTDLWKAAGSPTTKAPKFWLDQEQTKGFIQATERILKVTQNYLLKVKRGKSGGSYAHKQIAFEYAQYLDPDLGVLVNETFFQRIEEEKNPDLIGQRYIKAYEKRGKSADWTAERLKSIGTRNMFTRTLAAHGVSGDGFRNCTNAIYEPLYGGTTNVIRAKKGLSKNQSIRDNMSKVELAAVGLIEALASDEIERKDIQGNAYCEITSRRASRTVANALIEHKKYII</sequence>